<feature type="transmembrane region" description="Helical" evidence="1">
    <location>
        <begin position="49"/>
        <end position="71"/>
    </location>
</feature>
<name>A0ABR1KB21_9PEZI</name>
<feature type="transmembrane region" description="Helical" evidence="1">
    <location>
        <begin position="78"/>
        <end position="98"/>
    </location>
</feature>
<gene>
    <name evidence="2" type="ORF">IWZ03DRAFT_386415</name>
</gene>
<protein>
    <recommendedName>
        <fullName evidence="4">Transmembrane protein</fullName>
    </recommendedName>
</protein>
<keyword evidence="1" id="KW-0812">Transmembrane</keyword>
<organism evidence="2 3">
    <name type="scientific">Phyllosticta citriasiana</name>
    <dbReference type="NCBI Taxonomy" id="595635"/>
    <lineage>
        <taxon>Eukaryota</taxon>
        <taxon>Fungi</taxon>
        <taxon>Dikarya</taxon>
        <taxon>Ascomycota</taxon>
        <taxon>Pezizomycotina</taxon>
        <taxon>Dothideomycetes</taxon>
        <taxon>Dothideomycetes incertae sedis</taxon>
        <taxon>Botryosphaeriales</taxon>
        <taxon>Phyllostictaceae</taxon>
        <taxon>Phyllosticta</taxon>
    </lineage>
</organism>
<keyword evidence="1" id="KW-0472">Membrane</keyword>
<evidence type="ECO:0000313" key="3">
    <source>
        <dbReference type="Proteomes" id="UP001363622"/>
    </source>
</evidence>
<dbReference type="Proteomes" id="UP001363622">
    <property type="component" value="Unassembled WGS sequence"/>
</dbReference>
<feature type="non-terminal residue" evidence="2">
    <location>
        <position position="144"/>
    </location>
</feature>
<evidence type="ECO:0008006" key="4">
    <source>
        <dbReference type="Google" id="ProtNLM"/>
    </source>
</evidence>
<keyword evidence="1" id="KW-1133">Transmembrane helix</keyword>
<evidence type="ECO:0000313" key="2">
    <source>
        <dbReference type="EMBL" id="KAK7511406.1"/>
    </source>
</evidence>
<comment type="caution">
    <text evidence="2">The sequence shown here is derived from an EMBL/GenBank/DDBJ whole genome shotgun (WGS) entry which is preliminary data.</text>
</comment>
<proteinExistence type="predicted"/>
<dbReference type="EMBL" id="JBBPHU010000012">
    <property type="protein sequence ID" value="KAK7511406.1"/>
    <property type="molecule type" value="Genomic_DNA"/>
</dbReference>
<sequence length="144" mass="15931">MAWYGKVRSRMVLVWDRTPPVDCLTGWLSGPLGITAPFASSFHPSPFHFSPSVCLSVYLSVCLSLCAVGCVQFVHTAIVIVVVIFVFIAVALLLSSIYPSLSCVPLYRPLQLHHLFSVQYTHLQPPSPTTIIFTTESSRVVTRH</sequence>
<accession>A0ABR1KB21</accession>
<keyword evidence="3" id="KW-1185">Reference proteome</keyword>
<evidence type="ECO:0000256" key="1">
    <source>
        <dbReference type="SAM" id="Phobius"/>
    </source>
</evidence>
<reference evidence="2 3" key="1">
    <citation type="submission" date="2024-04" db="EMBL/GenBank/DDBJ databases">
        <title>Phyllosticta paracitricarpa is synonymous to the EU quarantine fungus P. citricarpa based on phylogenomic analyses.</title>
        <authorList>
            <consortium name="Lawrence Berkeley National Laboratory"/>
            <person name="Van Ingen-Buijs V.A."/>
            <person name="Van Westerhoven A.C."/>
            <person name="Haridas S."/>
            <person name="Skiadas P."/>
            <person name="Martin F."/>
            <person name="Groenewald J.Z."/>
            <person name="Crous P.W."/>
            <person name="Seidl M.F."/>
        </authorList>
    </citation>
    <scope>NUCLEOTIDE SEQUENCE [LARGE SCALE GENOMIC DNA]</scope>
    <source>
        <strain evidence="2 3">CBS 123371</strain>
    </source>
</reference>